<reference evidence="11 12" key="1">
    <citation type="submission" date="2024-07" db="EMBL/GenBank/DDBJ databases">
        <title>Section-level genome sequencing and comparative genomics of Aspergillus sections Usti and Cavernicolus.</title>
        <authorList>
            <consortium name="Lawrence Berkeley National Laboratory"/>
            <person name="Nybo J.L."/>
            <person name="Vesth T.C."/>
            <person name="Theobald S."/>
            <person name="Frisvad J.C."/>
            <person name="Larsen T.O."/>
            <person name="Kjaerboelling I."/>
            <person name="Rothschild-Mancinelli K."/>
            <person name="Lyhne E.K."/>
            <person name="Kogle M.E."/>
            <person name="Barry K."/>
            <person name="Clum A."/>
            <person name="Na H."/>
            <person name="Ledsgaard L."/>
            <person name="Lin J."/>
            <person name="Lipzen A."/>
            <person name="Kuo A."/>
            <person name="Riley R."/>
            <person name="Mondo S."/>
            <person name="LaButti K."/>
            <person name="Haridas S."/>
            <person name="Pangalinan J."/>
            <person name="Salamov A.A."/>
            <person name="Simmons B.A."/>
            <person name="Magnuson J.K."/>
            <person name="Chen J."/>
            <person name="Drula E."/>
            <person name="Henrissat B."/>
            <person name="Wiebenga A."/>
            <person name="Lubbers R.J."/>
            <person name="Gomes A.C."/>
            <person name="Makela M.R."/>
            <person name="Stajich J."/>
            <person name="Grigoriev I.V."/>
            <person name="Mortensen U.H."/>
            <person name="De vries R.P."/>
            <person name="Baker S.E."/>
            <person name="Andersen M.R."/>
        </authorList>
    </citation>
    <scope>NUCLEOTIDE SEQUENCE [LARGE SCALE GENOMIC DNA]</scope>
    <source>
        <strain evidence="11 12">CBS 600.67</strain>
    </source>
</reference>
<organism evidence="11 12">
    <name type="scientific">Aspergillus cavernicola</name>
    <dbReference type="NCBI Taxonomy" id="176166"/>
    <lineage>
        <taxon>Eukaryota</taxon>
        <taxon>Fungi</taxon>
        <taxon>Dikarya</taxon>
        <taxon>Ascomycota</taxon>
        <taxon>Pezizomycotina</taxon>
        <taxon>Eurotiomycetes</taxon>
        <taxon>Eurotiomycetidae</taxon>
        <taxon>Eurotiales</taxon>
        <taxon>Aspergillaceae</taxon>
        <taxon>Aspergillus</taxon>
        <taxon>Aspergillus subgen. Nidulantes</taxon>
    </lineage>
</organism>
<dbReference type="PROSITE" id="PS50850">
    <property type="entry name" value="MFS"/>
    <property type="match status" value="1"/>
</dbReference>
<evidence type="ECO:0000259" key="10">
    <source>
        <dbReference type="PROSITE" id="PS50850"/>
    </source>
</evidence>
<dbReference type="InterPro" id="IPR050360">
    <property type="entry name" value="MFS_Sugar_Transporters"/>
</dbReference>
<name>A0ABR4IF04_9EURO</name>
<dbReference type="PROSITE" id="PS00216">
    <property type="entry name" value="SUGAR_TRANSPORT_1"/>
    <property type="match status" value="1"/>
</dbReference>
<dbReference type="PROSITE" id="PS00217">
    <property type="entry name" value="SUGAR_TRANSPORT_2"/>
    <property type="match status" value="1"/>
</dbReference>
<dbReference type="Proteomes" id="UP001610335">
    <property type="component" value="Unassembled WGS sequence"/>
</dbReference>
<keyword evidence="12" id="KW-1185">Reference proteome</keyword>
<dbReference type="InterPro" id="IPR036259">
    <property type="entry name" value="MFS_trans_sf"/>
</dbReference>
<evidence type="ECO:0000256" key="3">
    <source>
        <dbReference type="ARBA" id="ARBA00022448"/>
    </source>
</evidence>
<dbReference type="SUPFAM" id="SSF103473">
    <property type="entry name" value="MFS general substrate transporter"/>
    <property type="match status" value="1"/>
</dbReference>
<dbReference type="NCBIfam" id="TIGR00879">
    <property type="entry name" value="SP"/>
    <property type="match status" value="1"/>
</dbReference>
<evidence type="ECO:0000256" key="8">
    <source>
        <dbReference type="SAM" id="MobiDB-lite"/>
    </source>
</evidence>
<feature type="transmembrane region" description="Helical" evidence="9">
    <location>
        <begin position="450"/>
        <end position="469"/>
    </location>
</feature>
<evidence type="ECO:0000256" key="7">
    <source>
        <dbReference type="RuleBase" id="RU003346"/>
    </source>
</evidence>
<dbReference type="InterPro" id="IPR005828">
    <property type="entry name" value="MFS_sugar_transport-like"/>
</dbReference>
<evidence type="ECO:0000256" key="1">
    <source>
        <dbReference type="ARBA" id="ARBA00004141"/>
    </source>
</evidence>
<evidence type="ECO:0000256" key="5">
    <source>
        <dbReference type="ARBA" id="ARBA00022989"/>
    </source>
</evidence>
<feature type="transmembrane region" description="Helical" evidence="9">
    <location>
        <begin position="128"/>
        <end position="149"/>
    </location>
</feature>
<keyword evidence="4 9" id="KW-0812">Transmembrane</keyword>
<keyword evidence="3 7" id="KW-0813">Transport</keyword>
<feature type="transmembrane region" description="Helical" evidence="9">
    <location>
        <begin position="322"/>
        <end position="343"/>
    </location>
</feature>
<gene>
    <name evidence="11" type="ORF">BDW59DRAFT_145950</name>
</gene>
<sequence length="522" mass="56794">MAASKSQKSSNDELAAVLPETTWWKSPQLRQLNLCLFTLTLFSSSNGYDGSLVNGLQALDSWVEFMEYPSSTWLGFINGMYWVGALVSQPIAAWSCNKFGRRPCIWVGIVLLVVGGILGAVAPTATVFIVSRVVIGLSSGWVSNAAPLLMNEIAYPAHRSISSAMFMVGYYGGAVISSWVTFDTRTYSSSWAWRLPTLLQILLPLVAIPGFIFTPESPRWLIGKDRVEDARKVLADLHAGGDLNAPLIAYEVHEIQGAITAEKEATSSASYLDMVKTPGNRHRLLITVSLGIFSQWAGNGVVSYYLTMVLDTVGVTQTKDQLLISGCLQIWNLLFAAIGAVAVERAGRRALFMTSAGIMLASYITITGLSGSFAQTGSAPTGTAVIPFIFIYFAGYDIALTPLLTAYPCEIWPFALRSRGVSVVWLSAIGALIFNTFVNPVALSAIGWKYYFVFVAVLICYAITAYFFYPETKGYSLERMALIFDGDDAALPSGMEVFEKSGDAHDDNDDEKGVDTVEVERV</sequence>
<feature type="transmembrane region" description="Helical" evidence="9">
    <location>
        <begin position="350"/>
        <end position="373"/>
    </location>
</feature>
<feature type="transmembrane region" description="Helical" evidence="9">
    <location>
        <begin position="104"/>
        <end position="122"/>
    </location>
</feature>
<evidence type="ECO:0000313" key="12">
    <source>
        <dbReference type="Proteomes" id="UP001610335"/>
    </source>
</evidence>
<keyword evidence="5 9" id="KW-1133">Transmembrane helix</keyword>
<keyword evidence="6 9" id="KW-0472">Membrane</keyword>
<evidence type="ECO:0000256" key="6">
    <source>
        <dbReference type="ARBA" id="ARBA00023136"/>
    </source>
</evidence>
<evidence type="ECO:0000256" key="9">
    <source>
        <dbReference type="SAM" id="Phobius"/>
    </source>
</evidence>
<dbReference type="InterPro" id="IPR003663">
    <property type="entry name" value="Sugar/inositol_transpt"/>
</dbReference>
<protein>
    <submittedName>
        <fullName evidence="11">General substrate transporter</fullName>
    </submittedName>
</protein>
<evidence type="ECO:0000256" key="2">
    <source>
        <dbReference type="ARBA" id="ARBA00010992"/>
    </source>
</evidence>
<proteinExistence type="inferred from homology"/>
<dbReference type="PANTHER" id="PTHR48022:SF3">
    <property type="entry name" value="HEXOSE TRANSPORTER PROTEIN (AFU_ORTHOLOGUE AFUA_8G04480)-RELATED"/>
    <property type="match status" value="1"/>
</dbReference>
<accession>A0ABR4IF04</accession>
<dbReference type="PANTHER" id="PTHR48022">
    <property type="entry name" value="PLASTIDIC GLUCOSE TRANSPORTER 4"/>
    <property type="match status" value="1"/>
</dbReference>
<dbReference type="Pfam" id="PF00083">
    <property type="entry name" value="Sugar_tr"/>
    <property type="match status" value="1"/>
</dbReference>
<feature type="transmembrane region" description="Helical" evidence="9">
    <location>
        <begin position="284"/>
        <end position="306"/>
    </location>
</feature>
<dbReference type="EMBL" id="JBFXLS010000034">
    <property type="protein sequence ID" value="KAL2825839.1"/>
    <property type="molecule type" value="Genomic_DNA"/>
</dbReference>
<dbReference type="Gene3D" id="1.20.1250.20">
    <property type="entry name" value="MFS general substrate transporter like domains"/>
    <property type="match status" value="1"/>
</dbReference>
<feature type="transmembrane region" description="Helical" evidence="9">
    <location>
        <begin position="385"/>
        <end position="407"/>
    </location>
</feature>
<dbReference type="PRINTS" id="PR00171">
    <property type="entry name" value="SUGRTRNSPORT"/>
</dbReference>
<feature type="transmembrane region" description="Helical" evidence="9">
    <location>
        <begin position="419"/>
        <end position="438"/>
    </location>
</feature>
<comment type="subcellular location">
    <subcellularLocation>
        <location evidence="1">Membrane</location>
        <topology evidence="1">Multi-pass membrane protein</topology>
    </subcellularLocation>
</comment>
<evidence type="ECO:0000256" key="4">
    <source>
        <dbReference type="ARBA" id="ARBA00022692"/>
    </source>
</evidence>
<feature type="transmembrane region" description="Helical" evidence="9">
    <location>
        <begin position="73"/>
        <end position="92"/>
    </location>
</feature>
<feature type="transmembrane region" description="Helical" evidence="9">
    <location>
        <begin position="161"/>
        <end position="180"/>
    </location>
</feature>
<dbReference type="InterPro" id="IPR005829">
    <property type="entry name" value="Sugar_transporter_CS"/>
</dbReference>
<feature type="domain" description="Major facilitator superfamily (MFS) profile" evidence="10">
    <location>
        <begin position="35"/>
        <end position="473"/>
    </location>
</feature>
<feature type="transmembrane region" description="Helical" evidence="9">
    <location>
        <begin position="192"/>
        <end position="214"/>
    </location>
</feature>
<feature type="region of interest" description="Disordered" evidence="8">
    <location>
        <begin position="500"/>
        <end position="522"/>
    </location>
</feature>
<comment type="similarity">
    <text evidence="2 7">Belongs to the major facilitator superfamily. Sugar transporter (TC 2.A.1.1) family.</text>
</comment>
<comment type="caution">
    <text evidence="11">The sequence shown here is derived from an EMBL/GenBank/DDBJ whole genome shotgun (WGS) entry which is preliminary data.</text>
</comment>
<dbReference type="InterPro" id="IPR020846">
    <property type="entry name" value="MFS_dom"/>
</dbReference>
<evidence type="ECO:0000313" key="11">
    <source>
        <dbReference type="EMBL" id="KAL2825839.1"/>
    </source>
</evidence>